<sequence>MSTAQTSSHCVASSLTSILEKEQSIYRRCPPNPNVPVAEYSQDRSLLVSWCQTLVGQGGFRSSDELVQTAMALADKYMSYEHLQSYKKDHYQLIVVVSLSIAMKLDSPAKAPSAKELSQICQGTYTPQEIESEEMCILQVLAWYLHPPTA</sequence>
<keyword evidence="3" id="KW-1185">Reference proteome</keyword>
<dbReference type="InterPro" id="IPR039361">
    <property type="entry name" value="Cyclin"/>
</dbReference>
<accession>K0TK06</accession>
<dbReference type="SUPFAM" id="SSF47954">
    <property type="entry name" value="Cyclin-like"/>
    <property type="match status" value="1"/>
</dbReference>
<gene>
    <name evidence="2" type="ORF">THAOC_04079</name>
</gene>
<dbReference type="Gene3D" id="1.10.472.10">
    <property type="entry name" value="Cyclin-like"/>
    <property type="match status" value="1"/>
</dbReference>
<protein>
    <recommendedName>
        <fullName evidence="1">Cyclin N-terminal domain-containing protein</fullName>
    </recommendedName>
</protein>
<reference evidence="2 3" key="1">
    <citation type="journal article" date="2012" name="Genome Biol.">
        <title>Genome and low-iron response of an oceanic diatom adapted to chronic iron limitation.</title>
        <authorList>
            <person name="Lommer M."/>
            <person name="Specht M."/>
            <person name="Roy A.S."/>
            <person name="Kraemer L."/>
            <person name="Andreson R."/>
            <person name="Gutowska M.A."/>
            <person name="Wolf J."/>
            <person name="Bergner S.V."/>
            <person name="Schilhabel M.B."/>
            <person name="Klostermeier U.C."/>
            <person name="Beiko R.G."/>
            <person name="Rosenstiel P."/>
            <person name="Hippler M."/>
            <person name="Laroche J."/>
        </authorList>
    </citation>
    <scope>NUCLEOTIDE SEQUENCE [LARGE SCALE GENOMIC DNA]</scope>
    <source>
        <strain evidence="2 3">CCMP1005</strain>
    </source>
</reference>
<dbReference type="Pfam" id="PF00134">
    <property type="entry name" value="Cyclin_N"/>
    <property type="match status" value="1"/>
</dbReference>
<organism evidence="2 3">
    <name type="scientific">Thalassiosira oceanica</name>
    <name type="common">Marine diatom</name>
    <dbReference type="NCBI Taxonomy" id="159749"/>
    <lineage>
        <taxon>Eukaryota</taxon>
        <taxon>Sar</taxon>
        <taxon>Stramenopiles</taxon>
        <taxon>Ochrophyta</taxon>
        <taxon>Bacillariophyta</taxon>
        <taxon>Coscinodiscophyceae</taxon>
        <taxon>Thalassiosirophycidae</taxon>
        <taxon>Thalassiosirales</taxon>
        <taxon>Thalassiosiraceae</taxon>
        <taxon>Thalassiosira</taxon>
    </lineage>
</organism>
<name>K0TK06_THAOC</name>
<dbReference type="EMBL" id="AGNL01003833">
    <property type="protein sequence ID" value="EJK74256.1"/>
    <property type="molecule type" value="Genomic_DNA"/>
</dbReference>
<feature type="domain" description="Cyclin N-terminal" evidence="1">
    <location>
        <begin position="28"/>
        <end position="145"/>
    </location>
</feature>
<evidence type="ECO:0000313" key="3">
    <source>
        <dbReference type="Proteomes" id="UP000266841"/>
    </source>
</evidence>
<comment type="caution">
    <text evidence="2">The sequence shown here is derived from an EMBL/GenBank/DDBJ whole genome shotgun (WGS) entry which is preliminary data.</text>
</comment>
<dbReference type="InterPro" id="IPR036915">
    <property type="entry name" value="Cyclin-like_sf"/>
</dbReference>
<dbReference type="InterPro" id="IPR006671">
    <property type="entry name" value="Cyclin_N"/>
</dbReference>
<dbReference type="Proteomes" id="UP000266841">
    <property type="component" value="Unassembled WGS sequence"/>
</dbReference>
<evidence type="ECO:0000259" key="1">
    <source>
        <dbReference type="Pfam" id="PF00134"/>
    </source>
</evidence>
<dbReference type="AlphaFoldDB" id="K0TK06"/>
<evidence type="ECO:0000313" key="2">
    <source>
        <dbReference type="EMBL" id="EJK74256.1"/>
    </source>
</evidence>
<proteinExistence type="predicted"/>
<feature type="non-terminal residue" evidence="2">
    <location>
        <position position="150"/>
    </location>
</feature>
<dbReference type="PANTHER" id="PTHR10177">
    <property type="entry name" value="CYCLINS"/>
    <property type="match status" value="1"/>
</dbReference>
<dbReference type="OrthoDB" id="5003985at2759"/>